<organism evidence="4 5">
    <name type="scientific">Micropruina glycogenica</name>
    <dbReference type="NCBI Taxonomy" id="75385"/>
    <lineage>
        <taxon>Bacteria</taxon>
        <taxon>Bacillati</taxon>
        <taxon>Actinomycetota</taxon>
        <taxon>Actinomycetes</taxon>
        <taxon>Propionibacteriales</taxon>
        <taxon>Nocardioidaceae</taxon>
        <taxon>Micropruina</taxon>
    </lineage>
</organism>
<gene>
    <name evidence="4" type="ORF">MPLG2_2201</name>
</gene>
<accession>A0A2N9JI87</accession>
<dbReference type="KEGG" id="mgg:MPLG2_2201"/>
<proteinExistence type="inferred from homology"/>
<name>A0A2N9JI87_9ACTN</name>
<dbReference type="InterPro" id="IPR002347">
    <property type="entry name" value="SDR_fam"/>
</dbReference>
<evidence type="ECO:0000313" key="4">
    <source>
        <dbReference type="EMBL" id="SPD87231.1"/>
    </source>
</evidence>
<dbReference type="InterPro" id="IPR057326">
    <property type="entry name" value="KR_dom"/>
</dbReference>
<dbReference type="SMART" id="SM00822">
    <property type="entry name" value="PKS_KR"/>
    <property type="match status" value="1"/>
</dbReference>
<dbReference type="EMBL" id="LT985188">
    <property type="protein sequence ID" value="SPD87231.1"/>
    <property type="molecule type" value="Genomic_DNA"/>
</dbReference>
<dbReference type="RefSeq" id="WP_105186005.1">
    <property type="nucleotide sequence ID" value="NZ_BAAAGO010000004.1"/>
</dbReference>
<keyword evidence="5" id="KW-1185">Reference proteome</keyword>
<comment type="similarity">
    <text evidence="1">Belongs to the short-chain dehydrogenases/reductases (SDR) family.</text>
</comment>
<dbReference type="Proteomes" id="UP000238164">
    <property type="component" value="Chromosome 1"/>
</dbReference>
<evidence type="ECO:0000259" key="3">
    <source>
        <dbReference type="SMART" id="SM00822"/>
    </source>
</evidence>
<protein>
    <submittedName>
        <fullName evidence="4">NADP-dependent 3-hydroxy acid dehydrogenase YdfG</fullName>
    </submittedName>
</protein>
<dbReference type="NCBIfam" id="NF006073">
    <property type="entry name" value="PRK08219.1"/>
    <property type="match status" value="1"/>
</dbReference>
<keyword evidence="2" id="KW-0560">Oxidoreductase</keyword>
<feature type="domain" description="Ketoreductase" evidence="3">
    <location>
        <begin position="2"/>
        <end position="172"/>
    </location>
</feature>
<evidence type="ECO:0000313" key="5">
    <source>
        <dbReference type="Proteomes" id="UP000238164"/>
    </source>
</evidence>
<dbReference type="SUPFAM" id="SSF51735">
    <property type="entry name" value="NAD(P)-binding Rossmann-fold domains"/>
    <property type="match status" value="1"/>
</dbReference>
<dbReference type="GO" id="GO:0016020">
    <property type="term" value="C:membrane"/>
    <property type="evidence" value="ECO:0007669"/>
    <property type="project" value="TreeGrafter"/>
</dbReference>
<dbReference type="OrthoDB" id="158573at2"/>
<dbReference type="PROSITE" id="PS00061">
    <property type="entry name" value="ADH_SHORT"/>
    <property type="match status" value="1"/>
</dbReference>
<evidence type="ECO:0000256" key="2">
    <source>
        <dbReference type="ARBA" id="ARBA00023002"/>
    </source>
</evidence>
<sequence>MQTALITGASRGIGRAIAEALAPDHHLLIGGRDSAAVDAVMATLPSAEPFVCELTDDTAVETAVAGMESLDVLVHSAGGSPLGAVADVGPEVWRDVLAVNLVAPANLTRLLLPALRRASGHVVFINSGAGLTARAGWSAYAASKFGLRALADSLRAEENGVVKVTSIHPGRTATDMQRAVREFEGESFDPKEFLSPEAVAATVRLALDAPANASIDTLTIRPV</sequence>
<evidence type="ECO:0000256" key="1">
    <source>
        <dbReference type="ARBA" id="ARBA00006484"/>
    </source>
</evidence>
<dbReference type="Pfam" id="PF00106">
    <property type="entry name" value="adh_short"/>
    <property type="match status" value="1"/>
</dbReference>
<dbReference type="PRINTS" id="PR00081">
    <property type="entry name" value="GDHRDH"/>
</dbReference>
<dbReference type="Gene3D" id="3.40.50.720">
    <property type="entry name" value="NAD(P)-binding Rossmann-like Domain"/>
    <property type="match status" value="1"/>
</dbReference>
<dbReference type="AlphaFoldDB" id="A0A2N9JI87"/>
<dbReference type="PANTHER" id="PTHR44196">
    <property type="entry name" value="DEHYDROGENASE/REDUCTASE SDR FAMILY MEMBER 7B"/>
    <property type="match status" value="1"/>
</dbReference>
<dbReference type="InterPro" id="IPR020904">
    <property type="entry name" value="Sc_DH/Rdtase_CS"/>
</dbReference>
<dbReference type="GO" id="GO:0016491">
    <property type="term" value="F:oxidoreductase activity"/>
    <property type="evidence" value="ECO:0007669"/>
    <property type="project" value="UniProtKB-KW"/>
</dbReference>
<dbReference type="InterPro" id="IPR036291">
    <property type="entry name" value="NAD(P)-bd_dom_sf"/>
</dbReference>
<dbReference type="PANTHER" id="PTHR44196:SF1">
    <property type="entry name" value="DEHYDROGENASE_REDUCTASE SDR FAMILY MEMBER 7B"/>
    <property type="match status" value="1"/>
</dbReference>
<reference evidence="4 5" key="1">
    <citation type="submission" date="2018-02" db="EMBL/GenBank/DDBJ databases">
        <authorList>
            <person name="Cohen D.B."/>
            <person name="Kent A.D."/>
        </authorList>
    </citation>
    <scope>NUCLEOTIDE SEQUENCE [LARGE SCALE GENOMIC DNA]</scope>
    <source>
        <strain evidence="4">1</strain>
    </source>
</reference>